<name>W4K4Y9_HETIT</name>
<dbReference type="KEGG" id="hir:HETIRDRAFT_452301"/>
<gene>
    <name evidence="20" type="ORF">HETIRDRAFT_452301</name>
</gene>
<reference evidence="20 21" key="1">
    <citation type="journal article" date="2012" name="New Phytol.">
        <title>Insight into trade-off between wood decay and parasitism from the genome of a fungal forest pathogen.</title>
        <authorList>
            <person name="Olson A."/>
            <person name="Aerts A."/>
            <person name="Asiegbu F."/>
            <person name="Belbahri L."/>
            <person name="Bouzid O."/>
            <person name="Broberg A."/>
            <person name="Canback B."/>
            <person name="Coutinho P.M."/>
            <person name="Cullen D."/>
            <person name="Dalman K."/>
            <person name="Deflorio G."/>
            <person name="van Diepen L.T."/>
            <person name="Dunand C."/>
            <person name="Duplessis S."/>
            <person name="Durling M."/>
            <person name="Gonthier P."/>
            <person name="Grimwood J."/>
            <person name="Fossdal C.G."/>
            <person name="Hansson D."/>
            <person name="Henrissat B."/>
            <person name="Hietala A."/>
            <person name="Himmelstrand K."/>
            <person name="Hoffmeister D."/>
            <person name="Hogberg N."/>
            <person name="James T.Y."/>
            <person name="Karlsson M."/>
            <person name="Kohler A."/>
            <person name="Kues U."/>
            <person name="Lee Y.H."/>
            <person name="Lin Y.C."/>
            <person name="Lind M."/>
            <person name="Lindquist E."/>
            <person name="Lombard V."/>
            <person name="Lucas S."/>
            <person name="Lunden K."/>
            <person name="Morin E."/>
            <person name="Murat C."/>
            <person name="Park J."/>
            <person name="Raffaello T."/>
            <person name="Rouze P."/>
            <person name="Salamov A."/>
            <person name="Schmutz J."/>
            <person name="Solheim H."/>
            <person name="Stahlberg J."/>
            <person name="Velez H."/>
            <person name="de Vries R.P."/>
            <person name="Wiebenga A."/>
            <person name="Woodward S."/>
            <person name="Yakovlev I."/>
            <person name="Garbelotto M."/>
            <person name="Martin F."/>
            <person name="Grigoriev I.V."/>
            <person name="Stenlid J."/>
        </authorList>
    </citation>
    <scope>NUCLEOTIDE SEQUENCE [LARGE SCALE GENOMIC DNA]</scope>
    <source>
        <strain evidence="20 21">TC 32-1</strain>
    </source>
</reference>
<dbReference type="GO" id="GO:0072686">
    <property type="term" value="C:mitotic spindle"/>
    <property type="evidence" value="ECO:0007669"/>
    <property type="project" value="InterPro"/>
</dbReference>
<evidence type="ECO:0000256" key="6">
    <source>
        <dbReference type="ARBA" id="ARBA00022490"/>
    </source>
</evidence>
<dbReference type="PANTHER" id="PTHR28216:SF1">
    <property type="entry name" value="DASH COMPLEX SUBUNIT DUO1"/>
    <property type="match status" value="1"/>
</dbReference>
<dbReference type="eggNOG" id="ENOG502SQ77">
    <property type="taxonomic scope" value="Eukaryota"/>
</dbReference>
<dbReference type="InterPro" id="IPR013960">
    <property type="entry name" value="DASH_Duo1"/>
</dbReference>
<evidence type="ECO:0000256" key="13">
    <source>
        <dbReference type="ARBA" id="ARBA00023212"/>
    </source>
</evidence>
<dbReference type="GO" id="GO:0042729">
    <property type="term" value="C:DASH complex"/>
    <property type="evidence" value="ECO:0007669"/>
    <property type="project" value="InterPro"/>
</dbReference>
<dbReference type="Pfam" id="PF08651">
    <property type="entry name" value="DASH_Duo1"/>
    <property type="match status" value="1"/>
</dbReference>
<evidence type="ECO:0000256" key="16">
    <source>
        <dbReference type="ARBA" id="ARBA00023328"/>
    </source>
</evidence>
<feature type="region of interest" description="Disordered" evidence="19">
    <location>
        <begin position="19"/>
        <end position="39"/>
    </location>
</feature>
<evidence type="ECO:0000256" key="17">
    <source>
        <dbReference type="ARBA" id="ARBA00044152"/>
    </source>
</evidence>
<dbReference type="OrthoDB" id="5599235at2759"/>
<evidence type="ECO:0000256" key="14">
    <source>
        <dbReference type="ARBA" id="ARBA00023242"/>
    </source>
</evidence>
<dbReference type="RefSeq" id="XP_009547500.1">
    <property type="nucleotide sequence ID" value="XM_009549205.1"/>
</dbReference>
<feature type="compositionally biased region" description="Basic and acidic residues" evidence="19">
    <location>
        <begin position="140"/>
        <end position="170"/>
    </location>
</feature>
<comment type="subcellular location">
    <subcellularLocation>
        <location evidence="3">Chromosome</location>
        <location evidence="3">Centromere</location>
        <location evidence="3">Kinetochore</location>
    </subcellularLocation>
    <subcellularLocation>
        <location evidence="2">Cytoplasm</location>
        <location evidence="2">Cytoskeleton</location>
        <location evidence="2">Spindle</location>
    </subcellularLocation>
    <subcellularLocation>
        <location evidence="1">Nucleus</location>
    </subcellularLocation>
</comment>
<keyword evidence="15" id="KW-0131">Cell cycle</keyword>
<evidence type="ECO:0000256" key="12">
    <source>
        <dbReference type="ARBA" id="ARBA00023054"/>
    </source>
</evidence>
<feature type="region of interest" description="Disordered" evidence="19">
    <location>
        <begin position="140"/>
        <end position="181"/>
    </location>
</feature>
<keyword evidence="5" id="KW-0158">Chromosome</keyword>
<keyword evidence="14" id="KW-0539">Nucleus</keyword>
<keyword evidence="6" id="KW-0963">Cytoplasm</keyword>
<dbReference type="PANTHER" id="PTHR28216">
    <property type="entry name" value="DASH COMPLEX SUBUNIT DUO1"/>
    <property type="match status" value="1"/>
</dbReference>
<accession>W4K4Y9</accession>
<keyword evidence="7" id="KW-0132">Cell division</keyword>
<protein>
    <recommendedName>
        <fullName evidence="17">DASH complex subunit DUO1</fullName>
    </recommendedName>
    <alternativeName>
        <fullName evidence="18">Outer kinetochore protein DUO1</fullName>
    </alternativeName>
</protein>
<evidence type="ECO:0000256" key="11">
    <source>
        <dbReference type="ARBA" id="ARBA00022838"/>
    </source>
</evidence>
<keyword evidence="9" id="KW-0498">Mitosis</keyword>
<evidence type="ECO:0000313" key="20">
    <source>
        <dbReference type="EMBL" id="ETW80799.1"/>
    </source>
</evidence>
<dbReference type="GO" id="GO:0000278">
    <property type="term" value="P:mitotic cell cycle"/>
    <property type="evidence" value="ECO:0007669"/>
    <property type="project" value="InterPro"/>
</dbReference>
<dbReference type="HOGENOM" id="CLU_416219_0_0_1"/>
<keyword evidence="10" id="KW-0159">Chromosome partition</keyword>
<evidence type="ECO:0000256" key="1">
    <source>
        <dbReference type="ARBA" id="ARBA00004123"/>
    </source>
</evidence>
<evidence type="ECO:0000256" key="7">
    <source>
        <dbReference type="ARBA" id="ARBA00022618"/>
    </source>
</evidence>
<evidence type="ECO:0000313" key="21">
    <source>
        <dbReference type="Proteomes" id="UP000030671"/>
    </source>
</evidence>
<evidence type="ECO:0000256" key="2">
    <source>
        <dbReference type="ARBA" id="ARBA00004186"/>
    </source>
</evidence>
<dbReference type="InParanoid" id="W4K4Y9"/>
<dbReference type="AlphaFoldDB" id="W4K4Y9"/>
<dbReference type="Proteomes" id="UP000030671">
    <property type="component" value="Unassembled WGS sequence"/>
</dbReference>
<evidence type="ECO:0000256" key="3">
    <source>
        <dbReference type="ARBA" id="ARBA00004629"/>
    </source>
</evidence>
<evidence type="ECO:0000256" key="4">
    <source>
        <dbReference type="ARBA" id="ARBA00005366"/>
    </source>
</evidence>
<dbReference type="GO" id="GO:0005874">
    <property type="term" value="C:microtubule"/>
    <property type="evidence" value="ECO:0007669"/>
    <property type="project" value="UniProtKB-KW"/>
</dbReference>
<evidence type="ECO:0000256" key="19">
    <source>
        <dbReference type="SAM" id="MobiDB-lite"/>
    </source>
</evidence>
<dbReference type="GO" id="GO:0051301">
    <property type="term" value="P:cell division"/>
    <property type="evidence" value="ECO:0007669"/>
    <property type="project" value="UniProtKB-KW"/>
</dbReference>
<proteinExistence type="inferred from homology"/>
<evidence type="ECO:0000256" key="5">
    <source>
        <dbReference type="ARBA" id="ARBA00022454"/>
    </source>
</evidence>
<keyword evidence="11" id="KW-0995">Kinetochore</keyword>
<evidence type="ECO:0000256" key="8">
    <source>
        <dbReference type="ARBA" id="ARBA00022701"/>
    </source>
</evidence>
<comment type="similarity">
    <text evidence="4">Belongs to the DASH complex DUO1 family.</text>
</comment>
<keyword evidence="12" id="KW-0175">Coiled coil</keyword>
<sequence>MDSLESILLPSGSRLLSESSLDDLGSSSSHLPQTPTRGEKLQNDLFVLRKLNGTFRSYNEALSETESGTERVAVQLEQTNALLDKYVDILAASEKITRLMFDERWRGGEADEAIIENEELQKREKRRQEEERQAILARQEQERKELAEQERLKEQTKEQSDRQKKGKLESKSTSGVRGVRGTRASIAARGVSRAATHVTVSSNLSALTFASPDELPHYALSKPVGRHAHVPVKSLRGVFDTPLNGVWDAVGPQIRDLIKARKIKWSSIDLARFFTHAPLGEVSKGCPGPVVIWVGVTPGSTSAGTAHEVSQEILALLRKNRVDGVVVEWREAVLQRLAGHPLMCHVDSSNATHYGTLTLWFHEKKDKDGNPSSKVYGVSNCHVLRKKTTVDYEHRLYAPMNRVQVCGMRRFQRGLDEITKAIADRGSLTDLRARELVKLQAKERQDTENARAIKAKQCQLDDETEAIADLEAVYDGIMRYWSDIKFHRNIGHIQYAAAISVDVEGGTLHTSDWDAFLATEAKVRDEFEGNVVDLATKEDLAQRCLMVGKDGNTTDLTVGRYAGLVSFAKNKVGIECVELGVYNSGNKTAEVFSAKGDSGSLVWHIMNGKARIVGQLHSGQNKGGSTSNHVTYCTPGWYLLGQIKKRVKYADFYSTTWSA</sequence>
<feature type="compositionally biased region" description="Low complexity" evidence="19">
    <location>
        <begin position="19"/>
        <end position="32"/>
    </location>
</feature>
<keyword evidence="8" id="KW-0493">Microtubule</keyword>
<evidence type="ECO:0000256" key="9">
    <source>
        <dbReference type="ARBA" id="ARBA00022776"/>
    </source>
</evidence>
<organism evidence="20 21">
    <name type="scientific">Heterobasidion irregulare (strain TC 32-1)</name>
    <dbReference type="NCBI Taxonomy" id="747525"/>
    <lineage>
        <taxon>Eukaryota</taxon>
        <taxon>Fungi</taxon>
        <taxon>Dikarya</taxon>
        <taxon>Basidiomycota</taxon>
        <taxon>Agaricomycotina</taxon>
        <taxon>Agaricomycetes</taxon>
        <taxon>Russulales</taxon>
        <taxon>Bondarzewiaceae</taxon>
        <taxon>Heterobasidion</taxon>
        <taxon>Heterobasidion annosum species complex</taxon>
    </lineage>
</organism>
<dbReference type="EMBL" id="KI925459">
    <property type="protein sequence ID" value="ETW80799.1"/>
    <property type="molecule type" value="Genomic_DNA"/>
</dbReference>
<keyword evidence="16" id="KW-0137">Centromere</keyword>
<keyword evidence="21" id="KW-1185">Reference proteome</keyword>
<evidence type="ECO:0000256" key="18">
    <source>
        <dbReference type="ARBA" id="ARBA00044358"/>
    </source>
</evidence>
<dbReference type="GO" id="GO:0007059">
    <property type="term" value="P:chromosome segregation"/>
    <property type="evidence" value="ECO:0007669"/>
    <property type="project" value="UniProtKB-KW"/>
</dbReference>
<keyword evidence="13" id="KW-0206">Cytoskeleton</keyword>
<evidence type="ECO:0000256" key="10">
    <source>
        <dbReference type="ARBA" id="ARBA00022829"/>
    </source>
</evidence>
<evidence type="ECO:0000256" key="15">
    <source>
        <dbReference type="ARBA" id="ARBA00023306"/>
    </source>
</evidence>
<dbReference type="GeneID" id="20676240"/>